<evidence type="ECO:0000256" key="2">
    <source>
        <dbReference type="ARBA" id="ARBA00022741"/>
    </source>
</evidence>
<dbReference type="OrthoDB" id="5600252at2759"/>
<sequence length="1469" mass="164385">MDGKHMDAVFELPRELETLLHDAILKTARDKQRVSFRPGGGVDLQLQERTKKKIARAITVLRDEYGVPDALLQDALAYTNNWEDALLYLALQYSSDALPVKVRAKPVEKTEEKADPETSGSLDVVVSASSATAASAEVVFKASDEPALNWEDDVVESDEETTKATETNTRQSHEAVIEEVDDRKGAEEAVSWTQQYLLKLAEEEKQERLKDESEEQLTPEERRFKELEDEYTMLLQTIDEMRAAKKYSKKKQKEYSQELQRRRFELVQLGWQEDQYHKKRQSVDKNKASANSDEGNDRNGGQRHQKKGEETTAEDRPDEQNDEDYSGGLFDLAASAPITVKSETSTTKTSAPPVLASFPSPPAAWTGKTPRDLLQDYCLKHKLQRPHYKKLSNGRTVHLFSIVLDSRGTLGKQEFTAPKDLHPVAGGFRSMNEAKDAIATVALFALTPNVTLYNLMPPPYRALWLSWEKERDEVAAASTNATKREFDVFVDDILKKIPEELRKATSLKAPSTTTNVEPKPAAETEPKEVEVLDSWDMEDWDADYSDEEATAALSEDSQAPNEPSVVKKEPVVMTEEEKAVSASLKDVFLRNAGGKRAQGVLKTRNNLPIASFKAQVLEALEQHNVILVSGETGCGKSTQVPQYLLEDVLVSQEIGAHCQIVCTQPRRLAAISLAERVSYELGETTTGQGDSLCGFQIRLESRMSRNTRLLFCTTGILMRKLQDPSTLEEELSHIIVDEVHERGVQNDVLLSMLRTFLESKNHLRKRPLKVILMSATLNASSFQRYFGGEQRCPMLQVPGRTFPVQEFYLEDALERTQFVLEEDSPCFLREEGPSSSSQSTTVTISGRGGTSHSQRITWDTESGGSQASKARLRQLEQTIEDADAYSDRTWRTLTRLDESVINYDLIEQLLEYLVTDSDALKLNGRTKSASVLVFLPGLQEISTLLDILAGNRVLRDTNRFELLALHSSLSPEDQHRIFDMRPGVIRIIATTNIAETSLTIEDVKVVLDSGRAKEMRHYAATKTNMLEEIWVARANAKQRLGRAGRTSGGICYRLFSRSTFKYDMSAQPLPEILRAPLTSLCLQIKTFGVEVTCAEFLRGCLDPPELKTIDDALRELYEIGALEVQAESGEEKLTPLGSHLARLPVDAKVGKLLLFGAIFGEFDAASTCAAILETKSPFVAPYGYLREMQTARQNFAVGASDLLTDVNAFNAWRQQFILSKQKPRKQDEVAFCRQHYLSRRALSEILKLKKQFHGIVAQLGFLPPTANATSLSRQSCAVLATLLYAAMEPNVMTIDRALSNSRRITLRDGDGTTALVHPGSINAKTTIFPSAFFTFPYKLHTSSIYLPTSSIVLPTALCLFSFAMEIVFPQSRSDDDSGLVSVRLNEWMPLQASLRSAILFQELRDRVQAFITQRIESPPYSVEKTEQIDEEADSKTLLSALRQLLEQEYDARDAKGTLTKQLYGAMIKA</sequence>
<feature type="region of interest" description="Disordered" evidence="8">
    <location>
        <begin position="546"/>
        <end position="570"/>
    </location>
</feature>
<keyword evidence="2" id="KW-0547">Nucleotide-binding</keyword>
<dbReference type="FunFam" id="3.40.50.300:FF:000500">
    <property type="entry name" value="ATP-dependent RNA helicase DHX29"/>
    <property type="match status" value="1"/>
</dbReference>
<evidence type="ECO:0000256" key="7">
    <source>
        <dbReference type="SAM" id="Coils"/>
    </source>
</evidence>
<dbReference type="GO" id="GO:0003724">
    <property type="term" value="F:RNA helicase activity"/>
    <property type="evidence" value="ECO:0007669"/>
    <property type="project" value="UniProtKB-EC"/>
</dbReference>
<feature type="region of interest" description="Disordered" evidence="8">
    <location>
        <begin position="276"/>
        <end position="328"/>
    </location>
</feature>
<dbReference type="InterPro" id="IPR001650">
    <property type="entry name" value="Helicase_C-like"/>
</dbReference>
<dbReference type="Gene3D" id="3.40.50.300">
    <property type="entry name" value="P-loop containing nucleotide triphosphate hydrolases"/>
    <property type="match status" value="2"/>
</dbReference>
<dbReference type="PROSITE" id="PS51192">
    <property type="entry name" value="HELICASE_ATP_BIND_1"/>
    <property type="match status" value="1"/>
</dbReference>
<evidence type="ECO:0000259" key="9">
    <source>
        <dbReference type="PROSITE" id="PS51192"/>
    </source>
</evidence>
<dbReference type="SMART" id="SM00487">
    <property type="entry name" value="DEXDc"/>
    <property type="match status" value="1"/>
</dbReference>
<dbReference type="InterPro" id="IPR007502">
    <property type="entry name" value="Helicase-assoc_dom"/>
</dbReference>
<feature type="domain" description="Helicase ATP-binding" evidence="9">
    <location>
        <begin position="617"/>
        <end position="795"/>
    </location>
</feature>
<comment type="catalytic activity">
    <reaction evidence="6">
        <text>ATP + H2O = ADP + phosphate + H(+)</text>
        <dbReference type="Rhea" id="RHEA:13065"/>
        <dbReference type="ChEBI" id="CHEBI:15377"/>
        <dbReference type="ChEBI" id="CHEBI:15378"/>
        <dbReference type="ChEBI" id="CHEBI:30616"/>
        <dbReference type="ChEBI" id="CHEBI:43474"/>
        <dbReference type="ChEBI" id="CHEBI:456216"/>
        <dbReference type="EC" id="3.6.4.13"/>
    </reaction>
</comment>
<dbReference type="EC" id="3.6.4.13" evidence="1"/>
<feature type="region of interest" description="Disordered" evidence="8">
    <location>
        <begin position="505"/>
        <end position="528"/>
    </location>
</feature>
<dbReference type="InterPro" id="IPR011545">
    <property type="entry name" value="DEAD/DEAH_box_helicase_dom"/>
</dbReference>
<dbReference type="PANTHER" id="PTHR18934">
    <property type="entry name" value="ATP-DEPENDENT RNA HELICASE"/>
    <property type="match status" value="1"/>
</dbReference>
<dbReference type="Gene3D" id="1.20.120.1080">
    <property type="match status" value="1"/>
</dbReference>
<dbReference type="GO" id="GO:0005524">
    <property type="term" value="F:ATP binding"/>
    <property type="evidence" value="ECO:0007669"/>
    <property type="project" value="UniProtKB-KW"/>
</dbReference>
<keyword evidence="4" id="KW-0347">Helicase</keyword>
<feature type="region of interest" description="Disordered" evidence="8">
    <location>
        <begin position="829"/>
        <end position="866"/>
    </location>
</feature>
<dbReference type="SMART" id="SM00490">
    <property type="entry name" value="HELICc"/>
    <property type="match status" value="1"/>
</dbReference>
<evidence type="ECO:0000256" key="8">
    <source>
        <dbReference type="SAM" id="MobiDB-lite"/>
    </source>
</evidence>
<feature type="compositionally biased region" description="Polar residues" evidence="8">
    <location>
        <begin position="850"/>
        <end position="866"/>
    </location>
</feature>
<accession>A0A8K1FKT9</accession>
<feature type="compositionally biased region" description="Low complexity" evidence="8">
    <location>
        <begin position="834"/>
        <end position="845"/>
    </location>
</feature>
<dbReference type="Pfam" id="PF00271">
    <property type="entry name" value="Helicase_C"/>
    <property type="match status" value="1"/>
</dbReference>
<feature type="compositionally biased region" description="Basic and acidic residues" evidence="8">
    <location>
        <begin position="307"/>
        <end position="319"/>
    </location>
</feature>
<dbReference type="Pfam" id="PF04408">
    <property type="entry name" value="WHD_HA2"/>
    <property type="match status" value="1"/>
</dbReference>
<feature type="compositionally biased region" description="Low complexity" evidence="8">
    <location>
        <begin position="341"/>
        <end position="350"/>
    </location>
</feature>
<keyword evidence="7" id="KW-0175">Coiled coil</keyword>
<dbReference type="Proteomes" id="UP000794436">
    <property type="component" value="Unassembled WGS sequence"/>
</dbReference>
<dbReference type="PROSITE" id="PS00690">
    <property type="entry name" value="DEAH_ATP_HELICASE"/>
    <property type="match status" value="1"/>
</dbReference>
<dbReference type="Pfam" id="PF00270">
    <property type="entry name" value="DEAD"/>
    <property type="match status" value="1"/>
</dbReference>
<dbReference type="CDD" id="cd18791">
    <property type="entry name" value="SF2_C_RHA"/>
    <property type="match status" value="1"/>
</dbReference>
<keyword evidence="12" id="KW-1185">Reference proteome</keyword>
<dbReference type="PROSITE" id="PS51194">
    <property type="entry name" value="HELICASE_CTER"/>
    <property type="match status" value="1"/>
</dbReference>
<dbReference type="InterPro" id="IPR002464">
    <property type="entry name" value="DNA/RNA_helicase_DEAH_CS"/>
</dbReference>
<dbReference type="SMART" id="SM00847">
    <property type="entry name" value="HA2"/>
    <property type="match status" value="1"/>
</dbReference>
<gene>
    <name evidence="11" type="ORF">Poli38472_002108</name>
</gene>
<feature type="region of interest" description="Disordered" evidence="8">
    <location>
        <begin position="154"/>
        <end position="184"/>
    </location>
</feature>
<dbReference type="InterPro" id="IPR027417">
    <property type="entry name" value="P-loop_NTPase"/>
</dbReference>
<dbReference type="GO" id="GO:0003723">
    <property type="term" value="F:RNA binding"/>
    <property type="evidence" value="ECO:0007669"/>
    <property type="project" value="TreeGrafter"/>
</dbReference>
<evidence type="ECO:0000259" key="10">
    <source>
        <dbReference type="PROSITE" id="PS51194"/>
    </source>
</evidence>
<evidence type="ECO:0000256" key="3">
    <source>
        <dbReference type="ARBA" id="ARBA00022801"/>
    </source>
</evidence>
<dbReference type="InterPro" id="IPR014001">
    <property type="entry name" value="Helicase_ATP-bd"/>
</dbReference>
<evidence type="ECO:0000256" key="6">
    <source>
        <dbReference type="ARBA" id="ARBA00047984"/>
    </source>
</evidence>
<dbReference type="SUPFAM" id="SSF52540">
    <property type="entry name" value="P-loop containing nucleoside triphosphate hydrolases"/>
    <property type="match status" value="1"/>
</dbReference>
<feature type="coiled-coil region" evidence="7">
    <location>
        <begin position="210"/>
        <end position="244"/>
    </location>
</feature>
<name>A0A8K1FKT9_PYTOL</name>
<proteinExistence type="predicted"/>
<evidence type="ECO:0000256" key="1">
    <source>
        <dbReference type="ARBA" id="ARBA00012552"/>
    </source>
</evidence>
<comment type="caution">
    <text evidence="11">The sequence shown here is derived from an EMBL/GenBank/DDBJ whole genome shotgun (WGS) entry which is preliminary data.</text>
</comment>
<evidence type="ECO:0000256" key="5">
    <source>
        <dbReference type="ARBA" id="ARBA00022840"/>
    </source>
</evidence>
<dbReference type="GO" id="GO:0016787">
    <property type="term" value="F:hydrolase activity"/>
    <property type="evidence" value="ECO:0007669"/>
    <property type="project" value="UniProtKB-KW"/>
</dbReference>
<evidence type="ECO:0000313" key="11">
    <source>
        <dbReference type="EMBL" id="TMW63167.1"/>
    </source>
</evidence>
<evidence type="ECO:0000313" key="12">
    <source>
        <dbReference type="Proteomes" id="UP000794436"/>
    </source>
</evidence>
<dbReference type="EMBL" id="SPLM01000072">
    <property type="protein sequence ID" value="TMW63167.1"/>
    <property type="molecule type" value="Genomic_DNA"/>
</dbReference>
<dbReference type="Pfam" id="PF24385">
    <property type="entry name" value="DSRM_DHX29"/>
    <property type="match status" value="1"/>
</dbReference>
<dbReference type="PANTHER" id="PTHR18934:SF145">
    <property type="entry name" value="ATP-DEPENDENT RNA HELICASE DHX57-RELATED"/>
    <property type="match status" value="1"/>
</dbReference>
<protein>
    <recommendedName>
        <fullName evidence="1">RNA helicase</fullName>
        <ecNumber evidence="1">3.6.4.13</ecNumber>
    </recommendedName>
</protein>
<keyword evidence="5" id="KW-0067">ATP-binding</keyword>
<feature type="region of interest" description="Disordered" evidence="8">
    <location>
        <begin position="341"/>
        <end position="367"/>
    </location>
</feature>
<feature type="domain" description="Helicase C-terminal" evidence="10">
    <location>
        <begin position="905"/>
        <end position="1088"/>
    </location>
</feature>
<organism evidence="11 12">
    <name type="scientific">Pythium oligandrum</name>
    <name type="common">Mycoparasitic fungus</name>
    <dbReference type="NCBI Taxonomy" id="41045"/>
    <lineage>
        <taxon>Eukaryota</taxon>
        <taxon>Sar</taxon>
        <taxon>Stramenopiles</taxon>
        <taxon>Oomycota</taxon>
        <taxon>Peronosporomycetes</taxon>
        <taxon>Pythiales</taxon>
        <taxon>Pythiaceae</taxon>
        <taxon>Pythium</taxon>
    </lineage>
</organism>
<evidence type="ECO:0000256" key="4">
    <source>
        <dbReference type="ARBA" id="ARBA00022806"/>
    </source>
</evidence>
<keyword evidence="3" id="KW-0378">Hydrolase</keyword>
<reference evidence="11" key="1">
    <citation type="submission" date="2019-03" db="EMBL/GenBank/DDBJ databases">
        <title>Long read genome sequence of the mycoparasitic Pythium oligandrum ATCC 38472 isolated from sugarbeet rhizosphere.</title>
        <authorList>
            <person name="Gaulin E."/>
        </authorList>
    </citation>
    <scope>NUCLEOTIDE SEQUENCE</scope>
    <source>
        <strain evidence="11">ATCC 38472_TT</strain>
    </source>
</reference>
<feature type="compositionally biased region" description="Basic and acidic residues" evidence="8">
    <location>
        <begin position="171"/>
        <end position="184"/>
    </location>
</feature>
<dbReference type="CDD" id="cd17917">
    <property type="entry name" value="DEXHc_RHA-like"/>
    <property type="match status" value="1"/>
</dbReference>
<dbReference type="InterPro" id="IPR048333">
    <property type="entry name" value="HA2_WH"/>
</dbReference>
<dbReference type="InterPro" id="IPR056328">
    <property type="entry name" value="DSRM_DHX29"/>
</dbReference>